<dbReference type="InterPro" id="IPR052078">
    <property type="entry name" value="Trehalose_Metab_GTase"/>
</dbReference>
<dbReference type="InterPro" id="IPR001296">
    <property type="entry name" value="Glyco_trans_1"/>
</dbReference>
<protein>
    <submittedName>
        <fullName evidence="9">Uncharacterized protein</fullName>
    </submittedName>
</protein>
<gene>
    <name evidence="9" type="ORF">PFICI_08469</name>
</gene>
<dbReference type="EMBL" id="KI912113">
    <property type="protein sequence ID" value="ETS80940.1"/>
    <property type="molecule type" value="Genomic_DNA"/>
</dbReference>
<evidence type="ECO:0000313" key="9">
    <source>
        <dbReference type="EMBL" id="ETS80940.1"/>
    </source>
</evidence>
<dbReference type="HOGENOM" id="CLU_011001_0_0_1"/>
<proteinExistence type="inferred from homology"/>
<name>W3X4F0_PESFW</name>
<evidence type="ECO:0000256" key="4">
    <source>
        <dbReference type="ARBA" id="ARBA00022676"/>
    </source>
</evidence>
<comment type="similarity">
    <text evidence="1">Belongs to the glycosyltransferase group 1 family. Glycosyltransferase 4 subfamily.</text>
</comment>
<dbReference type="PANTHER" id="PTHR47779">
    <property type="entry name" value="SYNTHASE (CCG-9), PUTATIVE (AFU_ORTHOLOGUE AFUA_3G12100)-RELATED"/>
    <property type="match status" value="1"/>
</dbReference>
<organism evidence="9 10">
    <name type="scientific">Pestalotiopsis fici (strain W106-1 / CGMCC3.15140)</name>
    <dbReference type="NCBI Taxonomy" id="1229662"/>
    <lineage>
        <taxon>Eukaryota</taxon>
        <taxon>Fungi</taxon>
        <taxon>Dikarya</taxon>
        <taxon>Ascomycota</taxon>
        <taxon>Pezizomycotina</taxon>
        <taxon>Sordariomycetes</taxon>
        <taxon>Xylariomycetidae</taxon>
        <taxon>Amphisphaeriales</taxon>
        <taxon>Sporocadaceae</taxon>
        <taxon>Pestalotiopsis</taxon>
    </lineage>
</organism>
<keyword evidence="5" id="KW-0808">Transferase</keyword>
<sequence>MAVCQEAHKPHDFSFGASRHHKRRMSNVAEQDGTIGPSLKCLFMGIAAVKLDDNKVAVSLAAHDTTYLLDFTVEHLRLNSDPATTQDVIADYVIDAVQRYEHEHYVKMIGAGVSSIVTELSPKLCSRLWLQVDVIPLVLHHYDSTERPSFWEAKQVDEQADSMARKCVMLCFGPSFVPLLQVGWRGAVQVDSAFRVQLSTSADHQNTVTRETWSAVTQFASRLKQMGTKIAFFSATPQGGGVALMRHALVRFSKLLDVDLTWYVPKPRPGVFRSTKNMHNILQGVAKPDQRLSDDEKDAIRGWITDNARRYWLAEGGPLRPSAEGGADVIVIDDPQMPGLIPLIKEMTPNRPVLYRSHIQIRSDLIAQVGSPQEDVWKFLWDDIRHADMFISHPIPQFVPHNVPREKVAYMPATTDWLDGLNKPMNDWDSGYYGNNYNIQCRAQQMTELDYPSRKYIVQVARFDPAKGISTVIDAYAEFRRRAKISGLKEIPQLVVAGNSSIDDPDGNMIYDHALDQIETHYAHLAKDISVMRLDANDQLLNTLIAKAHVVLQLSTREGFEVKVSEALHAGRPVIATLAGGIPLQVKDNCNGFLVAPGDYSAVAQHLLELFSDHALWEDMSTAARTGVSDEVSTPGNALAWYYLAMKWTETCSQKPKGTLAGKEAWVNDLARTEAKCTFVEAENRLPRWFTNQRNVPLLSRDKSLENYQA</sequence>
<keyword evidence="10" id="KW-1185">Reference proteome</keyword>
<keyword evidence="6" id="KW-0119">Carbohydrate metabolism</keyword>
<dbReference type="Gene3D" id="3.40.50.2000">
    <property type="entry name" value="Glycogen Phosphorylase B"/>
    <property type="match status" value="2"/>
</dbReference>
<evidence type="ECO:0000256" key="6">
    <source>
        <dbReference type="ARBA" id="ARBA00023277"/>
    </source>
</evidence>
<dbReference type="AlphaFoldDB" id="W3X4F0"/>
<dbReference type="InterPro" id="IPR049438">
    <property type="entry name" value="TreT_GT1"/>
</dbReference>
<dbReference type="Pfam" id="PF21269">
    <property type="entry name" value="TreT_GT1"/>
    <property type="match status" value="1"/>
</dbReference>
<evidence type="ECO:0000259" key="7">
    <source>
        <dbReference type="Pfam" id="PF00534"/>
    </source>
</evidence>
<comment type="subunit">
    <text evidence="2">Homodimer.</text>
</comment>
<dbReference type="OMA" id="NAAAWMY"/>
<evidence type="ECO:0000313" key="10">
    <source>
        <dbReference type="Proteomes" id="UP000030651"/>
    </source>
</evidence>
<dbReference type="CDD" id="cd03792">
    <property type="entry name" value="GT4_trehalose_phosphorylase"/>
    <property type="match status" value="1"/>
</dbReference>
<evidence type="ECO:0000256" key="5">
    <source>
        <dbReference type="ARBA" id="ARBA00022679"/>
    </source>
</evidence>
<dbReference type="Proteomes" id="UP000030651">
    <property type="component" value="Unassembled WGS sequence"/>
</dbReference>
<evidence type="ECO:0000256" key="2">
    <source>
        <dbReference type="ARBA" id="ARBA00011738"/>
    </source>
</evidence>
<dbReference type="eggNOG" id="KOG0853">
    <property type="taxonomic scope" value="Eukaryota"/>
</dbReference>
<dbReference type="PANTHER" id="PTHR47779:SF1">
    <property type="entry name" value="SYNTHASE (CCG-9), PUTATIVE (AFU_ORTHOLOGUE AFUA_3G12100)-RELATED"/>
    <property type="match status" value="1"/>
</dbReference>
<keyword evidence="4" id="KW-0328">Glycosyltransferase</keyword>
<reference evidence="10" key="1">
    <citation type="journal article" date="2015" name="BMC Genomics">
        <title>Genomic and transcriptomic analysis of the endophytic fungus Pestalotiopsis fici reveals its lifestyle and high potential for synthesis of natural products.</title>
        <authorList>
            <person name="Wang X."/>
            <person name="Zhang X."/>
            <person name="Liu L."/>
            <person name="Xiang M."/>
            <person name="Wang W."/>
            <person name="Sun X."/>
            <person name="Che Y."/>
            <person name="Guo L."/>
            <person name="Liu G."/>
            <person name="Guo L."/>
            <person name="Wang C."/>
            <person name="Yin W.B."/>
            <person name="Stadler M."/>
            <person name="Zhang X."/>
            <person name="Liu X."/>
        </authorList>
    </citation>
    <scope>NUCLEOTIDE SEQUENCE [LARGE SCALE GENOMIC DNA]</scope>
    <source>
        <strain evidence="10">W106-1 / CGMCC3.15140</strain>
    </source>
</reference>
<dbReference type="InParanoid" id="W3X4F0"/>
<evidence type="ECO:0000259" key="8">
    <source>
        <dbReference type="Pfam" id="PF21269"/>
    </source>
</evidence>
<dbReference type="RefSeq" id="XP_007835241.1">
    <property type="nucleotide sequence ID" value="XM_007837050.1"/>
</dbReference>
<accession>W3X4F0</accession>
<feature type="domain" description="Trehalose synthase N-terminal" evidence="8">
    <location>
        <begin position="233"/>
        <end position="399"/>
    </location>
</feature>
<dbReference type="GeneID" id="19273482"/>
<dbReference type="Pfam" id="PF00534">
    <property type="entry name" value="Glycos_transf_1"/>
    <property type="match status" value="1"/>
</dbReference>
<dbReference type="STRING" id="1229662.W3X4F0"/>
<keyword evidence="3" id="KW-0313">Glucose metabolism</keyword>
<dbReference type="GO" id="GO:0006006">
    <property type="term" value="P:glucose metabolic process"/>
    <property type="evidence" value="ECO:0007669"/>
    <property type="project" value="UniProtKB-KW"/>
</dbReference>
<dbReference type="GO" id="GO:0016757">
    <property type="term" value="F:glycosyltransferase activity"/>
    <property type="evidence" value="ECO:0007669"/>
    <property type="project" value="UniProtKB-KW"/>
</dbReference>
<feature type="domain" description="Glycosyl transferase family 1" evidence="7">
    <location>
        <begin position="453"/>
        <end position="625"/>
    </location>
</feature>
<dbReference type="KEGG" id="pfy:PFICI_08469"/>
<evidence type="ECO:0000256" key="3">
    <source>
        <dbReference type="ARBA" id="ARBA00022526"/>
    </source>
</evidence>
<dbReference type="OrthoDB" id="937291at2759"/>
<dbReference type="SUPFAM" id="SSF53756">
    <property type="entry name" value="UDP-Glycosyltransferase/glycogen phosphorylase"/>
    <property type="match status" value="1"/>
</dbReference>
<evidence type="ECO:0000256" key="1">
    <source>
        <dbReference type="ARBA" id="ARBA00009481"/>
    </source>
</evidence>